<name>A0A3G3MA22_9CAUD</name>
<dbReference type="Proteomes" id="UP000280547">
    <property type="component" value="Segment"/>
</dbReference>
<dbReference type="RefSeq" id="YP_010246369.1">
    <property type="nucleotide sequence ID" value="NC_060134.1"/>
</dbReference>
<dbReference type="EMBL" id="MH976515">
    <property type="protein sequence ID" value="AYR03265.1"/>
    <property type="molecule type" value="Genomic_DNA"/>
</dbReference>
<reference evidence="1 2" key="1">
    <citation type="submission" date="2018-09" db="EMBL/GenBank/DDBJ databases">
        <authorList>
            <person name="Amanuel B.M."/>
            <person name="Anspach C.J."/>
            <person name="Chiquito R.J."/>
            <person name="Gales J.M."/>
            <person name="Hall T."/>
            <person name="Hotaki K."/>
            <person name="Lozano B."/>
            <person name="Mugisha B."/>
            <person name="Fogarty M.P."/>
            <person name="Leadon S.A."/>
            <person name="Molloy S.D."/>
            <person name="Garlena R.A."/>
            <person name="Russell D.A."/>
            <person name="Pope W.H."/>
            <person name="Jacobs-Sera D."/>
            <person name="Hatfull G.F."/>
        </authorList>
    </citation>
    <scope>NUCLEOTIDE SEQUENCE [LARGE SCALE GENOMIC DNA]</scope>
</reference>
<evidence type="ECO:0000313" key="2">
    <source>
        <dbReference type="Proteomes" id="UP000280547"/>
    </source>
</evidence>
<organism evidence="1 2">
    <name type="scientific">Gordonia phage Octobien14</name>
    <dbReference type="NCBI Taxonomy" id="2483673"/>
    <lineage>
        <taxon>Viruses</taxon>
        <taxon>Duplodnaviria</taxon>
        <taxon>Heunggongvirae</taxon>
        <taxon>Uroviricota</taxon>
        <taxon>Caudoviricetes</taxon>
        <taxon>Deeyouvirinae</taxon>
        <taxon>Octobienvirus</taxon>
        <taxon>Octobienvirus octobien14</taxon>
    </lineage>
</organism>
<keyword evidence="2" id="KW-1185">Reference proteome</keyword>
<proteinExistence type="predicted"/>
<protein>
    <submittedName>
        <fullName evidence="1">Helix-turn-helix DNA binding domain protein</fullName>
    </submittedName>
</protein>
<accession>A0A3G3MA22</accession>
<sequence length="68" mass="7278">MSTDKNAVLSALQQTAEESAEAKRMADQKLRAAVVSAVKAGITRADVFEATGIARTTINRWLAEAESK</sequence>
<evidence type="ECO:0000313" key="1">
    <source>
        <dbReference type="EMBL" id="AYR03265.1"/>
    </source>
</evidence>
<dbReference type="GeneID" id="70080913"/>
<gene>
    <name evidence="1" type="primary">130</name>
    <name evidence="1" type="ORF">SEA_OCTOBIEN14_130</name>
</gene>
<dbReference type="KEGG" id="vg:70080913"/>